<evidence type="ECO:0000313" key="10">
    <source>
        <dbReference type="EMBL" id="KFV84943.1"/>
    </source>
</evidence>
<dbReference type="InterPro" id="IPR052319">
    <property type="entry name" value="Centriolar_ciliogenesis_assoc"/>
</dbReference>
<feature type="non-terminal residue" evidence="10">
    <location>
        <position position="212"/>
    </location>
</feature>
<comment type="similarity">
    <text evidence="3">Belongs to the HYLS1 family.</text>
</comment>
<evidence type="ECO:0000256" key="3">
    <source>
        <dbReference type="ARBA" id="ARBA00010091"/>
    </source>
</evidence>
<dbReference type="Pfam" id="PF15311">
    <property type="entry name" value="HYLS1_C"/>
    <property type="match status" value="1"/>
</dbReference>
<feature type="region of interest" description="Disordered" evidence="8">
    <location>
        <begin position="1"/>
        <end position="40"/>
    </location>
</feature>
<keyword evidence="4" id="KW-0963">Cytoplasm</keyword>
<evidence type="ECO:0000256" key="4">
    <source>
        <dbReference type="ARBA" id="ARBA00022490"/>
    </source>
</evidence>
<evidence type="ECO:0000256" key="8">
    <source>
        <dbReference type="SAM" id="MobiDB-lite"/>
    </source>
</evidence>
<reference evidence="10 11" key="1">
    <citation type="submission" date="2014-04" db="EMBL/GenBank/DDBJ databases">
        <title>Genome evolution of avian class.</title>
        <authorList>
            <person name="Zhang G."/>
            <person name="Li C."/>
        </authorList>
    </citation>
    <scope>NUCLEOTIDE SEQUENCE [LARGE SCALE GENOMIC DNA]</scope>
    <source>
        <strain evidence="10">BGI_N308</strain>
    </source>
</reference>
<proteinExistence type="inferred from homology"/>
<protein>
    <submittedName>
        <fullName evidence="10">Hydrolethalus syndrome protein 1</fullName>
    </submittedName>
</protein>
<dbReference type="GO" id="GO:0097730">
    <property type="term" value="C:non-motile cilium"/>
    <property type="evidence" value="ECO:0007669"/>
    <property type="project" value="TreeGrafter"/>
</dbReference>
<keyword evidence="7" id="KW-0966">Cell projection</keyword>
<keyword evidence="6" id="KW-0206">Cytoskeleton</keyword>
<feature type="compositionally biased region" description="Low complexity" evidence="8">
    <location>
        <begin position="94"/>
        <end position="103"/>
    </location>
</feature>
<evidence type="ECO:0000256" key="1">
    <source>
        <dbReference type="ARBA" id="ARBA00004114"/>
    </source>
</evidence>
<dbReference type="EMBL" id="KL206690">
    <property type="protein sequence ID" value="KFV84943.1"/>
    <property type="molecule type" value="Genomic_DNA"/>
</dbReference>
<organism evidence="10 11">
    <name type="scientific">Struthio camelus australis</name>
    <dbReference type="NCBI Taxonomy" id="441894"/>
    <lineage>
        <taxon>Eukaryota</taxon>
        <taxon>Metazoa</taxon>
        <taxon>Chordata</taxon>
        <taxon>Craniata</taxon>
        <taxon>Vertebrata</taxon>
        <taxon>Euteleostomi</taxon>
        <taxon>Archelosauria</taxon>
        <taxon>Archosauria</taxon>
        <taxon>Dinosauria</taxon>
        <taxon>Saurischia</taxon>
        <taxon>Theropoda</taxon>
        <taxon>Coelurosauria</taxon>
        <taxon>Aves</taxon>
        <taxon>Palaeognathae</taxon>
        <taxon>Struthioniformes</taxon>
        <taxon>Struthionidae</taxon>
        <taxon>Struthio</taxon>
    </lineage>
</organism>
<dbReference type="PANTHER" id="PTHR34174:SF1">
    <property type="entry name" value="CENTRIOLAR AND CILIOGENESIS-ASSOCIATED PROTEIN HYLS1"/>
    <property type="match status" value="1"/>
</dbReference>
<sequence length="212" mass="24733">RGTRRLVMKRKVLRRRPDGGVEISDESVASEPETSVESDPEVWNLQQKLLHLSTHLEDSISEGEIESNSSFLDEPSPELFRHRQTPPFLLRDFQSQSSPSSQQDTSAVGQPKSFIPPRLEQLGRNRGKTDRVAKYFEYKRDWEMFRIPGEDQRKELRWGIREQMLYKPDLPSKPQHFYVPNSYIVPTEKKRAALRWEVRCDLANGLIPRKSS</sequence>
<evidence type="ECO:0000313" key="11">
    <source>
        <dbReference type="Proteomes" id="UP000053584"/>
    </source>
</evidence>
<accession>A0A093HQJ9</accession>
<feature type="region of interest" description="Disordered" evidence="8">
    <location>
        <begin position="91"/>
        <end position="120"/>
    </location>
</feature>
<keyword evidence="11" id="KW-1185">Reference proteome</keyword>
<evidence type="ECO:0000259" key="9">
    <source>
        <dbReference type="Pfam" id="PF15311"/>
    </source>
</evidence>
<keyword evidence="5" id="KW-0970">Cilium biogenesis/degradation</keyword>
<dbReference type="STRING" id="441894.ENSSCUP00000024920"/>
<evidence type="ECO:0000256" key="2">
    <source>
        <dbReference type="ARBA" id="ARBA00004138"/>
    </source>
</evidence>
<dbReference type="PANTHER" id="PTHR34174">
    <property type="entry name" value="HYDROLETHALUS SYNDROME PROTEIN 1"/>
    <property type="match status" value="1"/>
</dbReference>
<evidence type="ECO:0000256" key="5">
    <source>
        <dbReference type="ARBA" id="ARBA00022794"/>
    </source>
</evidence>
<feature type="domain" description="Centriolar and ciliogenesis-associated protein HYLS1 C-terminal" evidence="9">
    <location>
        <begin position="115"/>
        <end position="203"/>
    </location>
</feature>
<comment type="subcellular location">
    <subcellularLocation>
        <location evidence="2">Cell projection</location>
        <location evidence="2">Cilium</location>
    </subcellularLocation>
    <subcellularLocation>
        <location evidence="1">Cytoplasm</location>
        <location evidence="1">Cytoskeleton</location>
        <location evidence="1">Microtubule organizing center</location>
        <location evidence="1">Centrosome</location>
        <location evidence="1">Centriole</location>
    </subcellularLocation>
</comment>
<dbReference type="InterPro" id="IPR026227">
    <property type="entry name" value="HYLS1"/>
</dbReference>
<evidence type="ECO:0000256" key="7">
    <source>
        <dbReference type="ARBA" id="ARBA00023273"/>
    </source>
</evidence>
<dbReference type="InterPro" id="IPR027918">
    <property type="entry name" value="HYLS1_C_dom"/>
</dbReference>
<dbReference type="Proteomes" id="UP000053584">
    <property type="component" value="Unassembled WGS sequence"/>
</dbReference>
<dbReference type="GO" id="GO:0005814">
    <property type="term" value="C:centriole"/>
    <property type="evidence" value="ECO:0007669"/>
    <property type="project" value="UniProtKB-SubCell"/>
</dbReference>
<feature type="compositionally biased region" description="Basic residues" evidence="8">
    <location>
        <begin position="1"/>
        <end position="14"/>
    </location>
</feature>
<feature type="non-terminal residue" evidence="10">
    <location>
        <position position="1"/>
    </location>
</feature>
<evidence type="ECO:0000256" key="6">
    <source>
        <dbReference type="ARBA" id="ARBA00023212"/>
    </source>
</evidence>
<name>A0A093HQJ9_STRCA</name>
<gene>
    <name evidence="10" type="ORF">N308_12699</name>
</gene>
<dbReference type="AlphaFoldDB" id="A0A093HQJ9"/>
<dbReference type="PRINTS" id="PR02098">
    <property type="entry name" value="HYLETHALUSS1"/>
</dbReference>
<dbReference type="GO" id="GO:0060271">
    <property type="term" value="P:cilium assembly"/>
    <property type="evidence" value="ECO:0007669"/>
    <property type="project" value="TreeGrafter"/>
</dbReference>